<keyword evidence="3" id="KW-0808">Transferase</keyword>
<keyword evidence="2" id="KW-0489">Methyltransferase</keyword>
<evidence type="ECO:0000256" key="2">
    <source>
        <dbReference type="ARBA" id="ARBA00022603"/>
    </source>
</evidence>
<evidence type="ECO:0000313" key="6">
    <source>
        <dbReference type="Proteomes" id="UP001177023"/>
    </source>
</evidence>
<dbReference type="EMBL" id="CATQJA010001013">
    <property type="protein sequence ID" value="CAJ0565250.1"/>
    <property type="molecule type" value="Genomic_DNA"/>
</dbReference>
<feature type="domain" description="Methyltransferase" evidence="4">
    <location>
        <begin position="52"/>
        <end position="165"/>
    </location>
</feature>
<comment type="caution">
    <text evidence="5">The sequence shown here is derived from an EMBL/GenBank/DDBJ whole genome shotgun (WGS) entry which is preliminary data.</text>
</comment>
<evidence type="ECO:0000313" key="5">
    <source>
        <dbReference type="EMBL" id="CAJ0565250.1"/>
    </source>
</evidence>
<feature type="non-terminal residue" evidence="5">
    <location>
        <position position="1"/>
    </location>
</feature>
<name>A0AA36CAA1_9BILA</name>
<dbReference type="Gene3D" id="3.40.50.150">
    <property type="entry name" value="Vaccinia Virus protein VP39"/>
    <property type="match status" value="2"/>
</dbReference>
<dbReference type="SUPFAM" id="SSF53335">
    <property type="entry name" value="S-adenosyl-L-methionine-dependent methyltransferases"/>
    <property type="match status" value="2"/>
</dbReference>
<dbReference type="CDD" id="cd02440">
    <property type="entry name" value="AdoMet_MTases"/>
    <property type="match status" value="2"/>
</dbReference>
<sequence>MTRLLPSKLEGASAFTDPTYWKNFFAQRKSPFEWYGDYQVLSTVFDKYIRPSDQILQIGCGNSALASQLYDNGYQHIHSIDTDSRVIRDQKLRNRVRSGLVFEEGDATALKHADESFNVVVDKGTLDALLPPDPSDVNKSVVSRMFSEVARVLAANGRYIIITLAQEHIINFWVEQLRSRFFLRVHKGTDHDTEFRMPVFVLVATKLRHPMEMPLEFSKSSDAKMDRVPSVGKLYELIRAQQEFGQFMFHCHQQLPEEVSVILHDNENNPKYKVFLVDKDAKEGPLESYAIFIVPLGRDCDWIFGTERGRRVLRMQCKADRLAVVHLYRHMEYPCMETVKQELNHYATTWAPGNLTGEFQYLSMGATDVRKSVASGKSEINGEWSVEEVDVNDEVLRRLVFSSSQNLIQTEAKMKPAKKGKRVMSFDELAAEYQELMLLSLCFHPEKPILRLDIAELKVAILGLGGGLLTTFLIQNTKQLSCVSIELDPVVVKIAKEHFGLPHKDPRLEVRVMDALDYLHEAAVADEANKLDILFVDLAGAMDDSGLSCPPIAFVEDDVLLNMRNCLKPNGVLALNLVTRDEAISHDIKARVAHYYSDVFRVTSTDDINEVLICLPNTLPTRFDHEQMAAEIKDSAPSTPLTKAVLSQLTHLNKYISISPEGPN</sequence>
<evidence type="ECO:0000256" key="3">
    <source>
        <dbReference type="ARBA" id="ARBA00022679"/>
    </source>
</evidence>
<dbReference type="Proteomes" id="UP001177023">
    <property type="component" value="Unassembled WGS sequence"/>
</dbReference>
<protein>
    <recommendedName>
        <fullName evidence="4">Methyltransferase domain-containing protein</fullName>
    </recommendedName>
</protein>
<gene>
    <name evidence="5" type="ORF">MSPICULIGERA_LOCUS3902</name>
</gene>
<accession>A0AA36CAA1</accession>
<dbReference type="InterPro" id="IPR051419">
    <property type="entry name" value="Lys/N-term_MeTrsfase_sf"/>
</dbReference>
<reference evidence="5" key="1">
    <citation type="submission" date="2023-06" db="EMBL/GenBank/DDBJ databases">
        <authorList>
            <person name="Delattre M."/>
        </authorList>
    </citation>
    <scope>NUCLEOTIDE SEQUENCE</scope>
    <source>
        <strain evidence="5">AF72</strain>
    </source>
</reference>
<evidence type="ECO:0000259" key="4">
    <source>
        <dbReference type="Pfam" id="PF13847"/>
    </source>
</evidence>
<dbReference type="InterPro" id="IPR025714">
    <property type="entry name" value="Methyltranfer_dom"/>
</dbReference>
<evidence type="ECO:0000256" key="1">
    <source>
        <dbReference type="ARBA" id="ARBA00008361"/>
    </source>
</evidence>
<keyword evidence="6" id="KW-1185">Reference proteome</keyword>
<dbReference type="Pfam" id="PF13847">
    <property type="entry name" value="Methyltransf_31"/>
    <property type="match status" value="1"/>
</dbReference>
<dbReference type="GO" id="GO:0032259">
    <property type="term" value="P:methylation"/>
    <property type="evidence" value="ECO:0007669"/>
    <property type="project" value="UniProtKB-KW"/>
</dbReference>
<dbReference type="GO" id="GO:0008168">
    <property type="term" value="F:methyltransferase activity"/>
    <property type="evidence" value="ECO:0007669"/>
    <property type="project" value="UniProtKB-KW"/>
</dbReference>
<dbReference type="AlphaFoldDB" id="A0AA36CAA1"/>
<dbReference type="PANTHER" id="PTHR12176">
    <property type="entry name" value="SAM-DEPENDENT METHYLTRANSFERASE SUPERFAMILY PROTEIN"/>
    <property type="match status" value="1"/>
</dbReference>
<comment type="similarity">
    <text evidence="1">Belongs to the methyltransferase superfamily.</text>
</comment>
<dbReference type="InterPro" id="IPR029063">
    <property type="entry name" value="SAM-dependent_MTases_sf"/>
</dbReference>
<dbReference type="PANTHER" id="PTHR12176:SF59">
    <property type="entry name" value="METHYLTRANSFERASE DOMAIN-CONTAINING PROTEIN-RELATED"/>
    <property type="match status" value="1"/>
</dbReference>
<organism evidence="5 6">
    <name type="scientific">Mesorhabditis spiculigera</name>
    <dbReference type="NCBI Taxonomy" id="96644"/>
    <lineage>
        <taxon>Eukaryota</taxon>
        <taxon>Metazoa</taxon>
        <taxon>Ecdysozoa</taxon>
        <taxon>Nematoda</taxon>
        <taxon>Chromadorea</taxon>
        <taxon>Rhabditida</taxon>
        <taxon>Rhabditina</taxon>
        <taxon>Rhabditomorpha</taxon>
        <taxon>Rhabditoidea</taxon>
        <taxon>Rhabditidae</taxon>
        <taxon>Mesorhabditinae</taxon>
        <taxon>Mesorhabditis</taxon>
    </lineage>
</organism>
<proteinExistence type="inferred from homology"/>